<comment type="subcellular location">
    <subcellularLocation>
        <location evidence="1">Cell membrane</location>
        <topology evidence="1">Multi-pass membrane protein</topology>
    </subcellularLocation>
</comment>
<evidence type="ECO:0000256" key="3">
    <source>
        <dbReference type="ARBA" id="ARBA00022692"/>
    </source>
</evidence>
<dbReference type="CDD" id="cd06225">
    <property type="entry name" value="HAMP"/>
    <property type="match status" value="1"/>
</dbReference>
<keyword evidence="6 8" id="KW-0807">Transducer</keyword>
<dbReference type="RefSeq" id="WP_288185295.1">
    <property type="nucleotide sequence ID" value="NZ_LT608335.1"/>
</dbReference>
<name>A0A212LYL6_9FIRM</name>
<keyword evidence="5 9" id="KW-0472">Membrane</keyword>
<evidence type="ECO:0000256" key="6">
    <source>
        <dbReference type="ARBA" id="ARBA00023224"/>
    </source>
</evidence>
<evidence type="ECO:0000256" key="5">
    <source>
        <dbReference type="ARBA" id="ARBA00023136"/>
    </source>
</evidence>
<dbReference type="PANTHER" id="PTHR32089:SF112">
    <property type="entry name" value="LYSOZYME-LIKE PROTEIN-RELATED"/>
    <property type="match status" value="1"/>
</dbReference>
<feature type="domain" description="Methyl-accepting transducer" evidence="10">
    <location>
        <begin position="366"/>
        <end position="602"/>
    </location>
</feature>
<dbReference type="PANTHER" id="PTHR32089">
    <property type="entry name" value="METHYL-ACCEPTING CHEMOTAXIS PROTEIN MCPB"/>
    <property type="match status" value="1"/>
</dbReference>
<gene>
    <name evidence="12" type="ORF">KL86SPO_50455</name>
</gene>
<dbReference type="PROSITE" id="PS50885">
    <property type="entry name" value="HAMP"/>
    <property type="match status" value="1"/>
</dbReference>
<dbReference type="PROSITE" id="PS50111">
    <property type="entry name" value="CHEMOTAXIS_TRANSDUC_2"/>
    <property type="match status" value="1"/>
</dbReference>
<dbReference type="Pfam" id="PF00672">
    <property type="entry name" value="HAMP"/>
    <property type="match status" value="1"/>
</dbReference>
<dbReference type="Gene3D" id="6.10.340.10">
    <property type="match status" value="1"/>
</dbReference>
<dbReference type="Pfam" id="PF17202">
    <property type="entry name" value="sCache_3_3"/>
    <property type="match status" value="1"/>
</dbReference>
<proteinExistence type="inferred from homology"/>
<dbReference type="InterPro" id="IPR004089">
    <property type="entry name" value="MCPsignal_dom"/>
</dbReference>
<dbReference type="SUPFAM" id="SSF58104">
    <property type="entry name" value="Methyl-accepting chemotaxis protein (MCP) signaling domain"/>
    <property type="match status" value="1"/>
</dbReference>
<reference evidence="12" key="1">
    <citation type="submission" date="2016-08" db="EMBL/GenBank/DDBJ databases">
        <authorList>
            <person name="Seilhamer J.J."/>
        </authorList>
    </citation>
    <scope>NUCLEOTIDE SEQUENCE</scope>
    <source>
        <strain evidence="12">86</strain>
    </source>
</reference>
<feature type="transmembrane region" description="Helical" evidence="9">
    <location>
        <begin position="12"/>
        <end position="32"/>
    </location>
</feature>
<evidence type="ECO:0000256" key="1">
    <source>
        <dbReference type="ARBA" id="ARBA00004651"/>
    </source>
</evidence>
<evidence type="ECO:0000259" key="11">
    <source>
        <dbReference type="PROSITE" id="PS50885"/>
    </source>
</evidence>
<organism evidence="12">
    <name type="scientific">uncultured Sporomusa sp</name>
    <dbReference type="NCBI Taxonomy" id="307249"/>
    <lineage>
        <taxon>Bacteria</taxon>
        <taxon>Bacillati</taxon>
        <taxon>Bacillota</taxon>
        <taxon>Negativicutes</taxon>
        <taxon>Selenomonadales</taxon>
        <taxon>Sporomusaceae</taxon>
        <taxon>Sporomusa</taxon>
        <taxon>environmental samples</taxon>
    </lineage>
</organism>
<dbReference type="InterPro" id="IPR033463">
    <property type="entry name" value="sCache_3"/>
</dbReference>
<feature type="transmembrane region" description="Helical" evidence="9">
    <location>
        <begin position="271"/>
        <end position="292"/>
    </location>
</feature>
<evidence type="ECO:0000256" key="8">
    <source>
        <dbReference type="PROSITE-ProRule" id="PRU00284"/>
    </source>
</evidence>
<accession>A0A212LYL6</accession>
<evidence type="ECO:0000256" key="2">
    <source>
        <dbReference type="ARBA" id="ARBA00022475"/>
    </source>
</evidence>
<dbReference type="Gene3D" id="1.10.287.950">
    <property type="entry name" value="Methyl-accepting chemotaxis protein"/>
    <property type="match status" value="1"/>
</dbReference>
<keyword evidence="3 9" id="KW-0812">Transmembrane</keyword>
<evidence type="ECO:0000259" key="10">
    <source>
        <dbReference type="PROSITE" id="PS50111"/>
    </source>
</evidence>
<evidence type="ECO:0000256" key="7">
    <source>
        <dbReference type="ARBA" id="ARBA00029447"/>
    </source>
</evidence>
<dbReference type="SUPFAM" id="SSF103190">
    <property type="entry name" value="Sensory domain-like"/>
    <property type="match status" value="2"/>
</dbReference>
<dbReference type="SMART" id="SM00283">
    <property type="entry name" value="MA"/>
    <property type="match status" value="1"/>
</dbReference>
<dbReference type="InterPro" id="IPR029151">
    <property type="entry name" value="Sensor-like_sf"/>
</dbReference>
<keyword evidence="4 9" id="KW-1133">Transmembrane helix</keyword>
<protein>
    <submittedName>
        <fullName evidence="12">Putative Methyl-accepting chemotaxis sensory transducer</fullName>
    </submittedName>
</protein>
<dbReference type="EMBL" id="FMJE01000005">
    <property type="protein sequence ID" value="SCM82684.1"/>
    <property type="molecule type" value="Genomic_DNA"/>
</dbReference>
<comment type="similarity">
    <text evidence="7">Belongs to the methyl-accepting chemotaxis (MCP) protein family.</text>
</comment>
<evidence type="ECO:0000313" key="12">
    <source>
        <dbReference type="EMBL" id="SCM82684.1"/>
    </source>
</evidence>
<dbReference type="AlphaFoldDB" id="A0A212LYL6"/>
<dbReference type="Pfam" id="PF00015">
    <property type="entry name" value="MCPsignal"/>
    <property type="match status" value="1"/>
</dbReference>
<evidence type="ECO:0000256" key="4">
    <source>
        <dbReference type="ARBA" id="ARBA00022989"/>
    </source>
</evidence>
<dbReference type="SMART" id="SM00304">
    <property type="entry name" value="HAMP"/>
    <property type="match status" value="1"/>
</dbReference>
<feature type="domain" description="HAMP" evidence="11">
    <location>
        <begin position="295"/>
        <end position="347"/>
    </location>
</feature>
<dbReference type="InterPro" id="IPR003660">
    <property type="entry name" value="HAMP_dom"/>
</dbReference>
<dbReference type="GO" id="GO:0005886">
    <property type="term" value="C:plasma membrane"/>
    <property type="evidence" value="ECO:0007669"/>
    <property type="project" value="UniProtKB-SubCell"/>
</dbReference>
<dbReference type="Gene3D" id="3.30.450.20">
    <property type="entry name" value="PAS domain"/>
    <property type="match status" value="1"/>
</dbReference>
<keyword evidence="2" id="KW-1003">Cell membrane</keyword>
<dbReference type="GO" id="GO:0007165">
    <property type="term" value="P:signal transduction"/>
    <property type="evidence" value="ECO:0007669"/>
    <property type="project" value="UniProtKB-KW"/>
</dbReference>
<evidence type="ECO:0000256" key="9">
    <source>
        <dbReference type="SAM" id="Phobius"/>
    </source>
</evidence>
<sequence>MFQSIQFKQSLYTGCIILAVIVLLLSGSSYFFTRYADSVNREAAVQGVAGLRLELDSYREETNAVTAMAASRPDIVQALAAQDPAAALRAIAGVSQGHVTAVQLLDRQGRMLASTGKPVNQQTAAKHMQRGAAAYYEAVPGETIMVVSVVPVKDAAGSTIGAVVAGSAVNHDAFVDKIKAIHKVDVTVFAGNVRVATTIMQDGKRVVGTNLDGKIAEIVTGSGQAFAGDAKILGIPYITYYEPLIGSNEQPVGVLFAGKSEVEALAARNKILVTLGTTGLLVLLLGIGFSVWSARKLTKPIQTVEALMQRAGAGDLTVKAEVTSRDEIGRLTEAFNTMISNQAELVAAVGRASGEIAAASEHLAASSQEMSSTVTEVAGNMVRVADNAQSGEAAAQTAAEVVSDLAGLITLAKERAVSAQGTSAVTSQAAMSGQSTVAATVASIAQMQTKITETEGFINQLNAYSSQIGVITETITGIAAQTNLLALNAAIEAARAGEAGRGFAVVADEVRRLAEQSSQGAQEVAALLAKVTDTTVAAVTAAQHGRAGMEQVVDSTGSVSNALDSILTAAGETVVDIDQIMKVAEEEVATSSRIVVLINSMAQGLQETAGLSKEVADGAEQTAGVVETVAASAEQLTSMAAELKDMIMKFKV</sequence>